<feature type="domain" description="Cupin type-2" evidence="2">
    <location>
        <begin position="39"/>
        <end position="109"/>
    </location>
</feature>
<reference evidence="4" key="1">
    <citation type="journal article" date="2015" name="J. Biotechnol.">
        <title>Complete genome sequence of Haloferax gibbonsii strain ARA6, a potential producer of polyhydroxyalkanoates and halocins isolated from Araruama, Rio de Janeiro, Brasil.</title>
        <authorList>
            <person name="Pinto L.H."/>
            <person name="D'Alincourt Carvalho-Assef A.P."/>
            <person name="Vieira R.P."/>
            <person name="Clementino M.M."/>
            <person name="Albano R.M."/>
        </authorList>
    </citation>
    <scope>NUCLEOTIDE SEQUENCE [LARGE SCALE GENOMIC DNA]</scope>
    <source>
        <strain evidence="4">ARA6</strain>
    </source>
</reference>
<dbReference type="KEGG" id="hgi:ABY42_09765"/>
<name>A0A0K1ITY5_HALGI</name>
<dbReference type="InterPro" id="IPR011051">
    <property type="entry name" value="RmlC_Cupin_sf"/>
</dbReference>
<dbReference type="CDD" id="cd02224">
    <property type="entry name" value="cupin_SPO2919-like"/>
    <property type="match status" value="1"/>
</dbReference>
<dbReference type="GO" id="GO:0046872">
    <property type="term" value="F:metal ion binding"/>
    <property type="evidence" value="ECO:0007669"/>
    <property type="project" value="UniProtKB-KW"/>
</dbReference>
<dbReference type="AlphaFoldDB" id="A0A0K1ITY5"/>
<dbReference type="Pfam" id="PF07883">
    <property type="entry name" value="Cupin_2"/>
    <property type="match status" value="1"/>
</dbReference>
<evidence type="ECO:0000256" key="1">
    <source>
        <dbReference type="ARBA" id="ARBA00022723"/>
    </source>
</evidence>
<gene>
    <name evidence="3" type="ORF">ABY42_09765</name>
</gene>
<dbReference type="PATRIC" id="fig|35746.4.peg.2075"/>
<proteinExistence type="predicted"/>
<evidence type="ECO:0000313" key="3">
    <source>
        <dbReference type="EMBL" id="AKU08012.1"/>
    </source>
</evidence>
<dbReference type="EMBL" id="CP011947">
    <property type="protein sequence ID" value="AKU08012.1"/>
    <property type="molecule type" value="Genomic_DNA"/>
</dbReference>
<keyword evidence="1" id="KW-0479">Metal-binding</keyword>
<dbReference type="InterPro" id="IPR013096">
    <property type="entry name" value="Cupin_2"/>
</dbReference>
<dbReference type="GeneID" id="25246246"/>
<accession>A0A0K1ITY5</accession>
<dbReference type="InterPro" id="IPR014710">
    <property type="entry name" value="RmlC-like_jellyroll"/>
</dbReference>
<protein>
    <submittedName>
        <fullName evidence="3">Cupin</fullName>
    </submittedName>
</protein>
<evidence type="ECO:0000313" key="4">
    <source>
        <dbReference type="Proteomes" id="UP000066124"/>
    </source>
</evidence>
<organism evidence="3 4">
    <name type="scientific">Haloferax gibbonsii</name>
    <dbReference type="NCBI Taxonomy" id="35746"/>
    <lineage>
        <taxon>Archaea</taxon>
        <taxon>Methanobacteriati</taxon>
        <taxon>Methanobacteriota</taxon>
        <taxon>Stenosarchaea group</taxon>
        <taxon>Halobacteria</taxon>
        <taxon>Halobacteriales</taxon>
        <taxon>Haloferacaceae</taxon>
        <taxon>Haloferax</taxon>
    </lineage>
</organism>
<dbReference type="PANTHER" id="PTHR35848:SF6">
    <property type="entry name" value="CUPIN TYPE-2 DOMAIN-CONTAINING PROTEIN"/>
    <property type="match status" value="1"/>
</dbReference>
<evidence type="ECO:0000259" key="2">
    <source>
        <dbReference type="Pfam" id="PF07883"/>
    </source>
</evidence>
<sequence length="155" mass="16894">MEPVNESDLDWRVRDGVEGTFKQKRLGAAAGSDHLGCSLYELPPGAQPWSYHYHAANEEALYVLSGRGQIRLGGEVHALCEGDYVPCPTDESGAHCVVNDGDEPLRYLAMSTMRDPDVTIHPSIDKVGVYVGAPPGRSADRTVSAFYDHEFDGDD</sequence>
<dbReference type="SUPFAM" id="SSF51182">
    <property type="entry name" value="RmlC-like cupins"/>
    <property type="match status" value="1"/>
</dbReference>
<dbReference type="RefSeq" id="WP_050459326.1">
    <property type="nucleotide sequence ID" value="NZ_CP011947.1"/>
</dbReference>
<dbReference type="Gene3D" id="2.60.120.10">
    <property type="entry name" value="Jelly Rolls"/>
    <property type="match status" value="1"/>
</dbReference>
<dbReference type="Proteomes" id="UP000066124">
    <property type="component" value="Chromosome"/>
</dbReference>
<dbReference type="PANTHER" id="PTHR35848">
    <property type="entry name" value="OXALATE-BINDING PROTEIN"/>
    <property type="match status" value="1"/>
</dbReference>
<dbReference type="InterPro" id="IPR051610">
    <property type="entry name" value="GPI/OXD"/>
</dbReference>